<dbReference type="Pfam" id="PF05929">
    <property type="entry name" value="Phage_GPO"/>
    <property type="match status" value="1"/>
</dbReference>
<evidence type="ECO:0000256" key="1">
    <source>
        <dbReference type="SAM" id="Coils"/>
    </source>
</evidence>
<comment type="caution">
    <text evidence="2">The sequence shown here is derived from an EMBL/GenBank/DDBJ whole genome shotgun (WGS) entry which is preliminary data.</text>
</comment>
<dbReference type="Proteomes" id="UP000031180">
    <property type="component" value="Unassembled WGS sequence"/>
</dbReference>
<protein>
    <submittedName>
        <fullName evidence="2">Phage capsid scaffolding protein</fullName>
    </submittedName>
</protein>
<reference evidence="3" key="1">
    <citation type="submission" date="2015-04" db="EMBL/GenBank/DDBJ databases">
        <title>Genome sequencing of pathogens of bean.</title>
        <authorList>
            <person name="Harrison J.W."/>
            <person name="Aritua V."/>
            <person name="Sapp M."/>
            <person name="Smith J."/>
            <person name="Studholme D.J."/>
        </authorList>
    </citation>
    <scope>NUCLEOTIDE SEQUENCE [LARGE SCALE GENOMIC DNA]</scope>
    <source>
        <strain evidence="3">NCPPB 1138</strain>
    </source>
</reference>
<keyword evidence="1" id="KW-0175">Coiled coil</keyword>
<proteinExistence type="predicted"/>
<dbReference type="InterPro" id="IPR009228">
    <property type="entry name" value="Capsid_scaffold_GpO"/>
</dbReference>
<evidence type="ECO:0000313" key="3">
    <source>
        <dbReference type="Proteomes" id="UP000031180"/>
    </source>
</evidence>
<feature type="coiled-coil region" evidence="1">
    <location>
        <begin position="227"/>
        <end position="254"/>
    </location>
</feature>
<organism evidence="2 3">
    <name type="scientific">Xanthomonas campestris pv. phaseoli</name>
    <dbReference type="NCBI Taxonomy" id="317013"/>
    <lineage>
        <taxon>Bacteria</taxon>
        <taxon>Pseudomonadati</taxon>
        <taxon>Pseudomonadota</taxon>
        <taxon>Gammaproteobacteria</taxon>
        <taxon>Lysobacterales</taxon>
        <taxon>Lysobacteraceae</taxon>
        <taxon>Xanthomonas</taxon>
    </lineage>
</organism>
<accession>A0AB34QE41</accession>
<dbReference type="EMBL" id="JWTI02000025">
    <property type="protein sequence ID" value="KHS34186.1"/>
    <property type="molecule type" value="Genomic_DNA"/>
</dbReference>
<dbReference type="AlphaFoldDB" id="A0AB34QE41"/>
<sequence>MSGKTKKFRSNWFRVAVEGATTDGRTIQRSWIDDMAATYNRETYNARIWIEHMRSLLPDSPFRAYGDVTAVKAEEVEIDGSKRLALFAQIEPTADLITINKSKQKLYTSIEVQEKFANTGKAYLVGLAVTDSPASLGTSMLSFASLNPDANPLADRKQSPGNLFTVAEETALEFSEVSEGPVANLLSRIRTALKSEDATSITAEQFADLGQGVEEIAEHVRGQDERFTRLQAEHAEQKTKHEQLANDLAQLRESLSQQADPAQPARPVVTGSGAAVLTDC</sequence>
<name>A0AB34QE41_XANCH</name>
<gene>
    <name evidence="2" type="ORF">RN20_19605</name>
</gene>
<evidence type="ECO:0000313" key="2">
    <source>
        <dbReference type="EMBL" id="KHS34186.1"/>
    </source>
</evidence>
<dbReference type="RefSeq" id="WP_039588179.1">
    <property type="nucleotide sequence ID" value="NZ_CP029277.1"/>
</dbReference>